<dbReference type="OrthoDB" id="9798104at2"/>
<comment type="caution">
    <text evidence="3">The sequence shown here is derived from an EMBL/GenBank/DDBJ whole genome shotgun (WGS) entry which is preliminary data.</text>
</comment>
<evidence type="ECO:0000313" key="4">
    <source>
        <dbReference type="Proteomes" id="UP000247416"/>
    </source>
</evidence>
<dbReference type="InterPro" id="IPR014710">
    <property type="entry name" value="RmlC-like_jellyroll"/>
</dbReference>
<accession>A0A318TIF4</accession>
<feature type="domain" description="Cyclic nucleotide-binding" evidence="2">
    <location>
        <begin position="30"/>
        <end position="79"/>
    </location>
</feature>
<dbReference type="InterPro" id="IPR018490">
    <property type="entry name" value="cNMP-bd_dom_sf"/>
</dbReference>
<reference evidence="3 4" key="1">
    <citation type="submission" date="2018-06" db="EMBL/GenBank/DDBJ databases">
        <title>Genomic Encyclopedia of Archaeal and Bacterial Type Strains, Phase II (KMG-II): from individual species to whole genera.</title>
        <authorList>
            <person name="Goeker M."/>
        </authorList>
    </citation>
    <scope>NUCLEOTIDE SEQUENCE [LARGE SCALE GENOMIC DNA]</scope>
    <source>
        <strain evidence="3 4">KACC 16626</strain>
    </source>
</reference>
<dbReference type="RefSeq" id="WP_107937874.1">
    <property type="nucleotide sequence ID" value="NZ_PYWJ01000065.1"/>
</dbReference>
<organism evidence="3 4">
    <name type="scientific">Ureibacillus chungkukjangi</name>
    <dbReference type="NCBI Taxonomy" id="1202712"/>
    <lineage>
        <taxon>Bacteria</taxon>
        <taxon>Bacillati</taxon>
        <taxon>Bacillota</taxon>
        <taxon>Bacilli</taxon>
        <taxon>Bacillales</taxon>
        <taxon>Caryophanaceae</taxon>
        <taxon>Ureibacillus</taxon>
    </lineage>
</organism>
<dbReference type="Pfam" id="PF00027">
    <property type="entry name" value="cNMP_binding"/>
    <property type="match status" value="1"/>
</dbReference>
<gene>
    <name evidence="3" type="ORF">BJ095_1651</name>
</gene>
<dbReference type="AlphaFoldDB" id="A0A318TIF4"/>
<proteinExistence type="predicted"/>
<keyword evidence="4" id="KW-1185">Reference proteome</keyword>
<dbReference type="CDD" id="cd00038">
    <property type="entry name" value="CAP_ED"/>
    <property type="match status" value="1"/>
</dbReference>
<name>A0A318TIF4_9BACL</name>
<evidence type="ECO:0000256" key="1">
    <source>
        <dbReference type="ARBA" id="ARBA00023159"/>
    </source>
</evidence>
<dbReference type="InterPro" id="IPR000595">
    <property type="entry name" value="cNMP-bd_dom"/>
</dbReference>
<evidence type="ECO:0000259" key="2">
    <source>
        <dbReference type="Pfam" id="PF00027"/>
    </source>
</evidence>
<sequence>MTDILLKYMSEFTLMSEDEQRAISESLRIEEYKKGKYLLRQGELSSIKCYFVLEGCVRQFFIDESGKEVTSNFYTEEQAIPVINEKTQGDLAKYFLVCVENCIIVVGDVATENMMFNKYPQLEMMIRKMMEINIGEMQEQFGGFISSSPEERYKTVLRQRPHLIDRVPQHQLASYLGITPESLSRIKKRIKKSNY</sequence>
<dbReference type="Proteomes" id="UP000247416">
    <property type="component" value="Unassembled WGS sequence"/>
</dbReference>
<dbReference type="Gene3D" id="2.60.120.10">
    <property type="entry name" value="Jelly Rolls"/>
    <property type="match status" value="1"/>
</dbReference>
<dbReference type="EMBL" id="QJTJ01000065">
    <property type="protein sequence ID" value="PYF01595.1"/>
    <property type="molecule type" value="Genomic_DNA"/>
</dbReference>
<keyword evidence="1" id="KW-0010">Activator</keyword>
<protein>
    <submittedName>
        <fullName evidence="3">CRP-like cAMP-binding protein</fullName>
    </submittedName>
</protein>
<evidence type="ECO:0000313" key="3">
    <source>
        <dbReference type="EMBL" id="PYF01595.1"/>
    </source>
</evidence>
<dbReference type="SUPFAM" id="SSF51206">
    <property type="entry name" value="cAMP-binding domain-like"/>
    <property type="match status" value="1"/>
</dbReference>